<name>A0A381QHI1_9ZZZZ</name>
<reference evidence="1" key="1">
    <citation type="submission" date="2018-05" db="EMBL/GenBank/DDBJ databases">
        <authorList>
            <person name="Lanie J.A."/>
            <person name="Ng W.-L."/>
            <person name="Kazmierczak K.M."/>
            <person name="Andrzejewski T.M."/>
            <person name="Davidsen T.M."/>
            <person name="Wayne K.J."/>
            <person name="Tettelin H."/>
            <person name="Glass J.I."/>
            <person name="Rusch D."/>
            <person name="Podicherti R."/>
            <person name="Tsui H.-C.T."/>
            <person name="Winkler M.E."/>
        </authorList>
    </citation>
    <scope>NUCLEOTIDE SEQUENCE</scope>
</reference>
<feature type="non-terminal residue" evidence="1">
    <location>
        <position position="26"/>
    </location>
</feature>
<sequence length="26" mass="2943">MDDSFQLSVFSLNNLANIFLADNLQL</sequence>
<accession>A0A381QHI1</accession>
<protein>
    <submittedName>
        <fullName evidence="1">Uncharacterized protein</fullName>
    </submittedName>
</protein>
<proteinExistence type="predicted"/>
<dbReference type="EMBL" id="UINC01001320">
    <property type="protein sequence ID" value="SUZ77547.1"/>
    <property type="molecule type" value="Genomic_DNA"/>
</dbReference>
<gene>
    <name evidence="1" type="ORF">METZ01_LOCUS30401</name>
</gene>
<dbReference type="AlphaFoldDB" id="A0A381QHI1"/>
<evidence type="ECO:0000313" key="1">
    <source>
        <dbReference type="EMBL" id="SUZ77547.1"/>
    </source>
</evidence>
<organism evidence="1">
    <name type="scientific">marine metagenome</name>
    <dbReference type="NCBI Taxonomy" id="408172"/>
    <lineage>
        <taxon>unclassified sequences</taxon>
        <taxon>metagenomes</taxon>
        <taxon>ecological metagenomes</taxon>
    </lineage>
</organism>